<evidence type="ECO:0000256" key="1">
    <source>
        <dbReference type="SAM" id="SignalP"/>
    </source>
</evidence>
<keyword evidence="3" id="KW-0540">Nuclease</keyword>
<dbReference type="InterPro" id="IPR005135">
    <property type="entry name" value="Endo/exonuclease/phosphatase"/>
</dbReference>
<feature type="chain" id="PRO_5047541516" evidence="1">
    <location>
        <begin position="20"/>
        <end position="350"/>
    </location>
</feature>
<proteinExistence type="predicted"/>
<dbReference type="SUPFAM" id="SSF56219">
    <property type="entry name" value="DNase I-like"/>
    <property type="match status" value="1"/>
</dbReference>
<evidence type="ECO:0000313" key="3">
    <source>
        <dbReference type="EMBL" id="MFD1765296.1"/>
    </source>
</evidence>
<evidence type="ECO:0000259" key="2">
    <source>
        <dbReference type="Pfam" id="PF03372"/>
    </source>
</evidence>
<dbReference type="RefSeq" id="WP_381510472.1">
    <property type="nucleotide sequence ID" value="NZ_JBHUEL010000001.1"/>
</dbReference>
<organism evidence="3 4">
    <name type="scientific">Sphingorhabdus buctiana</name>
    <dbReference type="NCBI Taxonomy" id="1508805"/>
    <lineage>
        <taxon>Bacteria</taxon>
        <taxon>Pseudomonadati</taxon>
        <taxon>Pseudomonadota</taxon>
        <taxon>Alphaproteobacteria</taxon>
        <taxon>Sphingomonadales</taxon>
        <taxon>Sphingomonadaceae</taxon>
        <taxon>Sphingorhabdus</taxon>
    </lineage>
</organism>
<dbReference type="PANTHER" id="PTHR16320">
    <property type="entry name" value="SPHINGOMYELINASE FAMILY MEMBER"/>
    <property type="match status" value="1"/>
</dbReference>
<reference evidence="4" key="1">
    <citation type="journal article" date="2019" name="Int. J. Syst. Evol. Microbiol.">
        <title>The Global Catalogue of Microorganisms (GCM) 10K type strain sequencing project: providing services to taxonomists for standard genome sequencing and annotation.</title>
        <authorList>
            <consortium name="The Broad Institute Genomics Platform"/>
            <consortium name="The Broad Institute Genome Sequencing Center for Infectious Disease"/>
            <person name="Wu L."/>
            <person name="Ma J."/>
        </authorList>
    </citation>
    <scope>NUCLEOTIDE SEQUENCE [LARGE SCALE GENOMIC DNA]</scope>
    <source>
        <strain evidence="4">CGMCC 1.12449</strain>
    </source>
</reference>
<evidence type="ECO:0000313" key="4">
    <source>
        <dbReference type="Proteomes" id="UP001597215"/>
    </source>
</evidence>
<sequence length="350" mass="37390">MRNRIIAALALVAVVAPLAAMTNTPTTPDVLGSAKSVESPVAGPVSILTYNVKGLPWPIAIGRASAFESIEQRLIGLRAVGKQPHVVVLQEAFTGRAKQIGVRSGYPFRANGPAAGDMATNETENEGADFLSNASSLKGETQGRWLDSGLMLFSDYPIISVKRAAFPKAGCAGYDCLANKGILMVELRIPGQDVPVTVVTTHLNSKKGSGVSQGRSLEAYRRQVAALSSFMRTYRNPDSPFILAGDLNASSPARRQVLTDARLAAEASSRPLQSRSGLDAILFQGGFASHLAPEANFISKRGRDWQFFGDGRNASVRPSNLEIPFGKEADGSMLSDHLGFSITYRLTQKV</sequence>
<feature type="signal peptide" evidence="1">
    <location>
        <begin position="1"/>
        <end position="19"/>
    </location>
</feature>
<dbReference type="Proteomes" id="UP001597215">
    <property type="component" value="Unassembled WGS sequence"/>
</dbReference>
<gene>
    <name evidence="3" type="ORF">ACFSAG_00370</name>
</gene>
<keyword evidence="3" id="KW-0255">Endonuclease</keyword>
<name>A0ABW4MB37_9SPHN</name>
<dbReference type="PANTHER" id="PTHR16320:SF23">
    <property type="entry name" value="SPHINGOMYELINASE C 1"/>
    <property type="match status" value="1"/>
</dbReference>
<keyword evidence="1" id="KW-0732">Signal</keyword>
<dbReference type="GO" id="GO:0004519">
    <property type="term" value="F:endonuclease activity"/>
    <property type="evidence" value="ECO:0007669"/>
    <property type="project" value="UniProtKB-KW"/>
</dbReference>
<protein>
    <submittedName>
        <fullName evidence="3">Endonuclease/exonuclease/phosphatase family protein</fullName>
    </submittedName>
</protein>
<dbReference type="InterPro" id="IPR036691">
    <property type="entry name" value="Endo/exonu/phosph_ase_sf"/>
</dbReference>
<accession>A0ABW4MB37</accession>
<dbReference type="EMBL" id="JBHUEL010000001">
    <property type="protein sequence ID" value="MFD1765296.1"/>
    <property type="molecule type" value="Genomic_DNA"/>
</dbReference>
<dbReference type="Gene3D" id="3.60.10.10">
    <property type="entry name" value="Endonuclease/exonuclease/phosphatase"/>
    <property type="match status" value="1"/>
</dbReference>
<keyword evidence="4" id="KW-1185">Reference proteome</keyword>
<comment type="caution">
    <text evidence="3">The sequence shown here is derived from an EMBL/GenBank/DDBJ whole genome shotgun (WGS) entry which is preliminary data.</text>
</comment>
<keyword evidence="3" id="KW-0378">Hydrolase</keyword>
<dbReference type="InterPro" id="IPR038772">
    <property type="entry name" value="Sph/SMPD2-like"/>
</dbReference>
<feature type="domain" description="Endonuclease/exonuclease/phosphatase" evidence="2">
    <location>
        <begin position="48"/>
        <end position="284"/>
    </location>
</feature>
<dbReference type="Pfam" id="PF03372">
    <property type="entry name" value="Exo_endo_phos"/>
    <property type="match status" value="1"/>
</dbReference>